<comment type="caution">
    <text evidence="1">The sequence shown here is derived from an EMBL/GenBank/DDBJ whole genome shotgun (WGS) entry which is preliminary data.</text>
</comment>
<name>A0ACC0L834_RHOML</name>
<organism evidence="1 2">
    <name type="scientific">Rhododendron molle</name>
    <name type="common">Chinese azalea</name>
    <name type="synonym">Azalea mollis</name>
    <dbReference type="NCBI Taxonomy" id="49168"/>
    <lineage>
        <taxon>Eukaryota</taxon>
        <taxon>Viridiplantae</taxon>
        <taxon>Streptophyta</taxon>
        <taxon>Embryophyta</taxon>
        <taxon>Tracheophyta</taxon>
        <taxon>Spermatophyta</taxon>
        <taxon>Magnoliopsida</taxon>
        <taxon>eudicotyledons</taxon>
        <taxon>Gunneridae</taxon>
        <taxon>Pentapetalae</taxon>
        <taxon>asterids</taxon>
        <taxon>Ericales</taxon>
        <taxon>Ericaceae</taxon>
        <taxon>Ericoideae</taxon>
        <taxon>Rhodoreae</taxon>
        <taxon>Rhododendron</taxon>
    </lineage>
</organism>
<keyword evidence="2" id="KW-1185">Reference proteome</keyword>
<proteinExistence type="predicted"/>
<accession>A0ACC0L834</accession>
<evidence type="ECO:0000313" key="1">
    <source>
        <dbReference type="EMBL" id="KAI8524780.1"/>
    </source>
</evidence>
<protein>
    <submittedName>
        <fullName evidence="1">Uncharacterized protein</fullName>
    </submittedName>
</protein>
<dbReference type="Proteomes" id="UP001062846">
    <property type="component" value="Chromosome 13"/>
</dbReference>
<reference evidence="1" key="1">
    <citation type="submission" date="2022-02" db="EMBL/GenBank/DDBJ databases">
        <title>Plant Genome Project.</title>
        <authorList>
            <person name="Zhang R.-G."/>
        </authorList>
    </citation>
    <scope>NUCLEOTIDE SEQUENCE</scope>
    <source>
        <strain evidence="1">AT1</strain>
    </source>
</reference>
<dbReference type="EMBL" id="CM046400">
    <property type="protein sequence ID" value="KAI8524780.1"/>
    <property type="molecule type" value="Genomic_DNA"/>
</dbReference>
<sequence>MVRWTAPSDLGTNSWMPTVRWGHASEIQWLGTRRFVSCATLCSSNFKRGSRGERSILRFRRRQTAPARAFLTFDRDFELSGRGSSHKNQGQMVVELSSDSCSSSTSYPVEIPEDILEVLRIWAFYRTPLDFIEPLDPLRATRQVTTFDPTMKEALSTSNQGPGPFANSPKEVRGQKRPMRPCPFLGQYFNDTPMAYAEFKRVFNIPPNVEVWLQPNRDPRTILFGRGS</sequence>
<evidence type="ECO:0000313" key="2">
    <source>
        <dbReference type="Proteomes" id="UP001062846"/>
    </source>
</evidence>
<gene>
    <name evidence="1" type="ORF">RHMOL_Rhmol13G0175800</name>
</gene>